<proteinExistence type="predicted"/>
<dbReference type="AlphaFoldDB" id="A0A9J5Z8D9"/>
<evidence type="ECO:0000313" key="3">
    <source>
        <dbReference type="Proteomes" id="UP000824120"/>
    </source>
</evidence>
<dbReference type="EMBL" id="JACXVP010000004">
    <property type="protein sequence ID" value="KAG5608922.1"/>
    <property type="molecule type" value="Genomic_DNA"/>
</dbReference>
<accession>A0A9J5Z8D9</accession>
<evidence type="ECO:0000256" key="1">
    <source>
        <dbReference type="SAM" id="MobiDB-lite"/>
    </source>
</evidence>
<name>A0A9J5Z8D9_SOLCO</name>
<dbReference type="PANTHER" id="PTHR34536:SF12">
    <property type="entry name" value="BTZ DOMAIN-CONTAINING PROTEIN"/>
    <property type="match status" value="1"/>
</dbReference>
<feature type="region of interest" description="Disordered" evidence="1">
    <location>
        <begin position="1"/>
        <end position="64"/>
    </location>
</feature>
<dbReference type="Proteomes" id="UP000824120">
    <property type="component" value="Chromosome 4"/>
</dbReference>
<dbReference type="PANTHER" id="PTHR34536">
    <property type="entry name" value="DENTIN SIALOPHOSPHOPROTEIN-LIKE PROTEIN"/>
    <property type="match status" value="1"/>
</dbReference>
<organism evidence="2 3">
    <name type="scientific">Solanum commersonii</name>
    <name type="common">Commerson's wild potato</name>
    <name type="synonym">Commerson's nightshade</name>
    <dbReference type="NCBI Taxonomy" id="4109"/>
    <lineage>
        <taxon>Eukaryota</taxon>
        <taxon>Viridiplantae</taxon>
        <taxon>Streptophyta</taxon>
        <taxon>Embryophyta</taxon>
        <taxon>Tracheophyta</taxon>
        <taxon>Spermatophyta</taxon>
        <taxon>Magnoliopsida</taxon>
        <taxon>eudicotyledons</taxon>
        <taxon>Gunneridae</taxon>
        <taxon>Pentapetalae</taxon>
        <taxon>asterids</taxon>
        <taxon>lamiids</taxon>
        <taxon>Solanales</taxon>
        <taxon>Solanaceae</taxon>
        <taxon>Solanoideae</taxon>
        <taxon>Solaneae</taxon>
        <taxon>Solanum</taxon>
    </lineage>
</organism>
<sequence length="273" mass="31017">MRSSSRTSFTEEAIAPQRRDPPPYTARRLNDMRDVDDAQEYGHPRSLSSRRSPPDQVFARTSRPRIEILDHQERADGDGYFDVPIHTGRFPELHSGKRRKYGERQMRNVKEQEGGLKRIFACSRPNSSCQPNNNLKYEFVNEKGAVGLQWARYQIKKQKQTGLIPFCQSSDFDCSTEESNPRKVLPRLPRSTFPDLCRRAGCIDEMGKLNSCSLAPTTCFPLSPLEPITEAELEVRAASSASLLFKDGESNEGFTVPRIRQLGVVFESTKEET</sequence>
<feature type="compositionally biased region" description="Basic and acidic residues" evidence="1">
    <location>
        <begin position="28"/>
        <end position="43"/>
    </location>
</feature>
<reference evidence="2 3" key="1">
    <citation type="submission" date="2020-09" db="EMBL/GenBank/DDBJ databases">
        <title>De no assembly of potato wild relative species, Solanum commersonii.</title>
        <authorList>
            <person name="Cho K."/>
        </authorList>
    </citation>
    <scope>NUCLEOTIDE SEQUENCE [LARGE SCALE GENOMIC DNA]</scope>
    <source>
        <strain evidence="2">LZ3.2</strain>
        <tissue evidence="2">Leaf</tissue>
    </source>
</reference>
<dbReference type="OrthoDB" id="758862at2759"/>
<keyword evidence="3" id="KW-1185">Reference proteome</keyword>
<comment type="caution">
    <text evidence="2">The sequence shown here is derived from an EMBL/GenBank/DDBJ whole genome shotgun (WGS) entry which is preliminary data.</text>
</comment>
<gene>
    <name evidence="2" type="ORF">H5410_020203</name>
</gene>
<feature type="compositionally biased region" description="Polar residues" evidence="1">
    <location>
        <begin position="1"/>
        <end position="10"/>
    </location>
</feature>
<evidence type="ECO:0000313" key="2">
    <source>
        <dbReference type="EMBL" id="KAG5608922.1"/>
    </source>
</evidence>
<protein>
    <submittedName>
        <fullName evidence="2">Uncharacterized protein</fullName>
    </submittedName>
</protein>